<proteinExistence type="predicted"/>
<organism evidence="2 3">
    <name type="scientific">Penicillium canescens</name>
    <dbReference type="NCBI Taxonomy" id="5083"/>
    <lineage>
        <taxon>Eukaryota</taxon>
        <taxon>Fungi</taxon>
        <taxon>Dikarya</taxon>
        <taxon>Ascomycota</taxon>
        <taxon>Pezizomycotina</taxon>
        <taxon>Eurotiomycetes</taxon>
        <taxon>Eurotiomycetidae</taxon>
        <taxon>Eurotiales</taxon>
        <taxon>Aspergillaceae</taxon>
        <taxon>Penicillium</taxon>
    </lineage>
</organism>
<evidence type="ECO:0000313" key="2">
    <source>
        <dbReference type="EMBL" id="KAJ6022350.1"/>
    </source>
</evidence>
<evidence type="ECO:0000313" key="3">
    <source>
        <dbReference type="Proteomes" id="UP001219568"/>
    </source>
</evidence>
<feature type="compositionally biased region" description="Polar residues" evidence="1">
    <location>
        <begin position="1"/>
        <end position="23"/>
    </location>
</feature>
<dbReference type="Proteomes" id="UP001219568">
    <property type="component" value="Unassembled WGS sequence"/>
</dbReference>
<name>A0AAD6HYI5_PENCN</name>
<accession>A0AAD6HYI5</accession>
<sequence length="161" mass="17985">MTRLLSSGSPEPKNTGSPPTSIVGSEDDDWYPQTDGSDDDGKATFLDECSDGEETQGQRAKERVKERPLGGVRSVKSLNPEYLTESMERMIECMTELDVRVQSNADSLTGQVLWNQKMQRKFGAMDTLRKEVAALRKQVEVLSSRDAVIDRETVGSKRQKQ</sequence>
<dbReference type="AlphaFoldDB" id="A0AAD6HYI5"/>
<evidence type="ECO:0000256" key="1">
    <source>
        <dbReference type="SAM" id="MobiDB-lite"/>
    </source>
</evidence>
<reference evidence="2" key="1">
    <citation type="journal article" date="2023" name="IMA Fungus">
        <title>Comparative genomic study of the Penicillium genus elucidates a diverse pangenome and 15 lateral gene transfer events.</title>
        <authorList>
            <person name="Petersen C."/>
            <person name="Sorensen T."/>
            <person name="Nielsen M.R."/>
            <person name="Sondergaard T.E."/>
            <person name="Sorensen J.L."/>
            <person name="Fitzpatrick D.A."/>
            <person name="Frisvad J.C."/>
            <person name="Nielsen K.L."/>
        </authorList>
    </citation>
    <scope>NUCLEOTIDE SEQUENCE</scope>
    <source>
        <strain evidence="2">IBT 15450</strain>
    </source>
</reference>
<gene>
    <name evidence="2" type="ORF">N7460_014094</name>
</gene>
<feature type="compositionally biased region" description="Basic and acidic residues" evidence="1">
    <location>
        <begin position="59"/>
        <end position="68"/>
    </location>
</feature>
<keyword evidence="3" id="KW-1185">Reference proteome</keyword>
<feature type="region of interest" description="Disordered" evidence="1">
    <location>
        <begin position="1"/>
        <end position="68"/>
    </location>
</feature>
<dbReference type="EMBL" id="JAQJZL010000017">
    <property type="protein sequence ID" value="KAJ6022350.1"/>
    <property type="molecule type" value="Genomic_DNA"/>
</dbReference>
<reference evidence="2" key="2">
    <citation type="submission" date="2023-01" db="EMBL/GenBank/DDBJ databases">
        <authorList>
            <person name="Petersen C."/>
        </authorList>
    </citation>
    <scope>NUCLEOTIDE SEQUENCE</scope>
    <source>
        <strain evidence="2">IBT 15450</strain>
    </source>
</reference>
<comment type="caution">
    <text evidence="2">The sequence shown here is derived from an EMBL/GenBank/DDBJ whole genome shotgun (WGS) entry which is preliminary data.</text>
</comment>
<protein>
    <submittedName>
        <fullName evidence="2">Uncharacterized protein</fullName>
    </submittedName>
</protein>